<dbReference type="Proteomes" id="UP000054995">
    <property type="component" value="Unassembled WGS sequence"/>
</dbReference>
<sequence length="64" mass="7156">MLQYLCRYINSRLLAPAYPPQKHLCTVVHVPVRMAVFSLILDPVANTSIYALMHSGLCCPSQIP</sequence>
<dbReference type="AlphaFoldDB" id="A0A0V1FAF5"/>
<evidence type="ECO:0000313" key="2">
    <source>
        <dbReference type="Proteomes" id="UP000054995"/>
    </source>
</evidence>
<gene>
    <name evidence="1" type="ORF">T4D_10549</name>
</gene>
<accession>A0A0V1FAF5</accession>
<comment type="caution">
    <text evidence="1">The sequence shown here is derived from an EMBL/GenBank/DDBJ whole genome shotgun (WGS) entry which is preliminary data.</text>
</comment>
<evidence type="ECO:0000313" key="1">
    <source>
        <dbReference type="EMBL" id="KRY83094.1"/>
    </source>
</evidence>
<reference evidence="1 2" key="1">
    <citation type="submission" date="2015-01" db="EMBL/GenBank/DDBJ databases">
        <title>Evolution of Trichinella species and genotypes.</title>
        <authorList>
            <person name="Korhonen P.K."/>
            <person name="Edoardo P."/>
            <person name="Giuseppe L.R."/>
            <person name="Gasser R.B."/>
        </authorList>
    </citation>
    <scope>NUCLEOTIDE SEQUENCE [LARGE SCALE GENOMIC DNA]</scope>
    <source>
        <strain evidence="1">ISS470</strain>
    </source>
</reference>
<organism evidence="1 2">
    <name type="scientific">Trichinella pseudospiralis</name>
    <name type="common">Parasitic roundworm</name>
    <dbReference type="NCBI Taxonomy" id="6337"/>
    <lineage>
        <taxon>Eukaryota</taxon>
        <taxon>Metazoa</taxon>
        <taxon>Ecdysozoa</taxon>
        <taxon>Nematoda</taxon>
        <taxon>Enoplea</taxon>
        <taxon>Dorylaimia</taxon>
        <taxon>Trichinellida</taxon>
        <taxon>Trichinellidae</taxon>
        <taxon>Trichinella</taxon>
    </lineage>
</organism>
<proteinExistence type="predicted"/>
<protein>
    <submittedName>
        <fullName evidence="1">Uncharacterized protein</fullName>
    </submittedName>
</protein>
<name>A0A0V1FAF5_TRIPS</name>
<keyword evidence="2" id="KW-1185">Reference proteome</keyword>
<dbReference type="OrthoDB" id="10557366at2759"/>
<dbReference type="EMBL" id="JYDT01000151">
    <property type="protein sequence ID" value="KRY83094.1"/>
    <property type="molecule type" value="Genomic_DNA"/>
</dbReference>